<feature type="signal peptide" evidence="1">
    <location>
        <begin position="1"/>
        <end position="18"/>
    </location>
</feature>
<organism evidence="2 3">
    <name type="scientific">Croceitalea vernalis</name>
    <dbReference type="NCBI Taxonomy" id="3075599"/>
    <lineage>
        <taxon>Bacteria</taxon>
        <taxon>Pseudomonadati</taxon>
        <taxon>Bacteroidota</taxon>
        <taxon>Flavobacteriia</taxon>
        <taxon>Flavobacteriales</taxon>
        <taxon>Flavobacteriaceae</taxon>
        <taxon>Croceitalea</taxon>
    </lineage>
</organism>
<keyword evidence="3" id="KW-1185">Reference proteome</keyword>
<dbReference type="Proteomes" id="UP001250662">
    <property type="component" value="Unassembled WGS sequence"/>
</dbReference>
<dbReference type="RefSeq" id="WP_311387702.1">
    <property type="nucleotide sequence ID" value="NZ_JAVRHU010000002.1"/>
</dbReference>
<reference evidence="2 3" key="1">
    <citation type="submission" date="2023-09" db="EMBL/GenBank/DDBJ databases">
        <authorList>
            <person name="Rey-Velasco X."/>
        </authorList>
    </citation>
    <scope>NUCLEOTIDE SEQUENCE [LARGE SCALE GENOMIC DNA]</scope>
    <source>
        <strain evidence="2 3">P007</strain>
    </source>
</reference>
<name>A0ABU3BHP6_9FLAO</name>
<dbReference type="EMBL" id="JAVRHU010000002">
    <property type="protein sequence ID" value="MDT0621656.1"/>
    <property type="molecule type" value="Genomic_DNA"/>
</dbReference>
<evidence type="ECO:0000313" key="2">
    <source>
        <dbReference type="EMBL" id="MDT0621656.1"/>
    </source>
</evidence>
<proteinExistence type="predicted"/>
<sequence length="164" mass="18770">MKKLIILSIWALSNVLLSQSNVLTIQDFNFLNNSNWQGSLMYVNYSDNKEVFIPTSLTISIKNNTVNLLTTYPNEPKANSKSVIKLRKKGTYFGNEKVDNIERRQDGSLLVKTSYNGRDNGQKAIFYKFYELGVSSVIITKEVQLIGTHQTFIRNKITLKKIKL</sequence>
<protein>
    <recommendedName>
        <fullName evidence="4">DUF4251 domain-containing protein</fullName>
    </recommendedName>
</protein>
<gene>
    <name evidence="2" type="ORF">RM520_08460</name>
</gene>
<accession>A0ABU3BHP6</accession>
<evidence type="ECO:0000256" key="1">
    <source>
        <dbReference type="SAM" id="SignalP"/>
    </source>
</evidence>
<keyword evidence="1" id="KW-0732">Signal</keyword>
<evidence type="ECO:0008006" key="4">
    <source>
        <dbReference type="Google" id="ProtNLM"/>
    </source>
</evidence>
<evidence type="ECO:0000313" key="3">
    <source>
        <dbReference type="Proteomes" id="UP001250662"/>
    </source>
</evidence>
<comment type="caution">
    <text evidence="2">The sequence shown here is derived from an EMBL/GenBank/DDBJ whole genome shotgun (WGS) entry which is preliminary data.</text>
</comment>
<feature type="chain" id="PRO_5045960975" description="DUF4251 domain-containing protein" evidence="1">
    <location>
        <begin position="19"/>
        <end position="164"/>
    </location>
</feature>